<sequence>MTPPLILQLNCPQESVAANESTSTQIFRVMSITLTGLIDFMVPTSGPWAILNKSVSYIVNLAPILRWALPSGPPGCPPASSQEPPVRCRGPGGPGAAEIPIYGSYAMNAPVCCGVLVNSPCPLELLGSSLYQYL</sequence>
<proteinExistence type="predicted"/>
<comment type="caution">
    <text evidence="1">The sequence shown here is derived from an EMBL/GenBank/DDBJ whole genome shotgun (WGS) entry which is preliminary data.</text>
</comment>
<accession>A0ACC2U5P4</accession>
<name>A0ACC2U5P4_9FUNG</name>
<dbReference type="Proteomes" id="UP001165960">
    <property type="component" value="Unassembled WGS sequence"/>
</dbReference>
<dbReference type="EMBL" id="QTSX02001435">
    <property type="protein sequence ID" value="KAJ9082330.1"/>
    <property type="molecule type" value="Genomic_DNA"/>
</dbReference>
<evidence type="ECO:0000313" key="2">
    <source>
        <dbReference type="Proteomes" id="UP001165960"/>
    </source>
</evidence>
<organism evidence="1 2">
    <name type="scientific">Entomophthora muscae</name>
    <dbReference type="NCBI Taxonomy" id="34485"/>
    <lineage>
        <taxon>Eukaryota</taxon>
        <taxon>Fungi</taxon>
        <taxon>Fungi incertae sedis</taxon>
        <taxon>Zoopagomycota</taxon>
        <taxon>Entomophthoromycotina</taxon>
        <taxon>Entomophthoromycetes</taxon>
        <taxon>Entomophthorales</taxon>
        <taxon>Entomophthoraceae</taxon>
        <taxon>Entomophthora</taxon>
    </lineage>
</organism>
<reference evidence="1" key="1">
    <citation type="submission" date="2022-04" db="EMBL/GenBank/DDBJ databases">
        <title>Genome of the entomopathogenic fungus Entomophthora muscae.</title>
        <authorList>
            <person name="Elya C."/>
            <person name="Lovett B.R."/>
            <person name="Lee E."/>
            <person name="Macias A.M."/>
            <person name="Hajek A.E."/>
            <person name="De Bivort B.L."/>
            <person name="Kasson M.T."/>
            <person name="De Fine Licht H.H."/>
            <person name="Stajich J.E."/>
        </authorList>
    </citation>
    <scope>NUCLEOTIDE SEQUENCE</scope>
    <source>
        <strain evidence="1">Berkeley</strain>
    </source>
</reference>
<keyword evidence="2" id="KW-1185">Reference proteome</keyword>
<gene>
    <name evidence="1" type="ORF">DSO57_1005472</name>
</gene>
<evidence type="ECO:0000313" key="1">
    <source>
        <dbReference type="EMBL" id="KAJ9082330.1"/>
    </source>
</evidence>
<protein>
    <submittedName>
        <fullName evidence="1">Uncharacterized protein</fullName>
    </submittedName>
</protein>